<dbReference type="GO" id="GO:0005759">
    <property type="term" value="C:mitochondrial matrix"/>
    <property type="evidence" value="ECO:0007669"/>
    <property type="project" value="InterPro"/>
</dbReference>
<evidence type="ECO:0000313" key="2">
    <source>
        <dbReference type="Proteomes" id="UP000036987"/>
    </source>
</evidence>
<evidence type="ECO:0000313" key="1">
    <source>
        <dbReference type="EMBL" id="KMZ57052.1"/>
    </source>
</evidence>
<dbReference type="SUPFAM" id="SSF54529">
    <property type="entry name" value="Mitochondrial glycoprotein MAM33-like"/>
    <property type="match status" value="1"/>
</dbReference>
<organism evidence="1 2">
    <name type="scientific">Zostera marina</name>
    <name type="common">Eelgrass</name>
    <dbReference type="NCBI Taxonomy" id="29655"/>
    <lineage>
        <taxon>Eukaryota</taxon>
        <taxon>Viridiplantae</taxon>
        <taxon>Streptophyta</taxon>
        <taxon>Embryophyta</taxon>
        <taxon>Tracheophyta</taxon>
        <taxon>Spermatophyta</taxon>
        <taxon>Magnoliopsida</taxon>
        <taxon>Liliopsida</taxon>
        <taxon>Zosteraceae</taxon>
        <taxon>Zostera</taxon>
    </lineage>
</organism>
<dbReference type="AlphaFoldDB" id="A0A0K9NLT2"/>
<dbReference type="InterPro" id="IPR036561">
    <property type="entry name" value="MAM33_sf"/>
</dbReference>
<dbReference type="InterPro" id="IPR003428">
    <property type="entry name" value="MAM33"/>
</dbReference>
<reference evidence="2" key="1">
    <citation type="journal article" date="2016" name="Nature">
        <title>The genome of the seagrass Zostera marina reveals angiosperm adaptation to the sea.</title>
        <authorList>
            <person name="Olsen J.L."/>
            <person name="Rouze P."/>
            <person name="Verhelst B."/>
            <person name="Lin Y.-C."/>
            <person name="Bayer T."/>
            <person name="Collen J."/>
            <person name="Dattolo E."/>
            <person name="De Paoli E."/>
            <person name="Dittami S."/>
            <person name="Maumus F."/>
            <person name="Michel G."/>
            <person name="Kersting A."/>
            <person name="Lauritano C."/>
            <person name="Lohaus R."/>
            <person name="Toepel M."/>
            <person name="Tonon T."/>
            <person name="Vanneste K."/>
            <person name="Amirebrahimi M."/>
            <person name="Brakel J."/>
            <person name="Bostroem C."/>
            <person name="Chovatia M."/>
            <person name="Grimwood J."/>
            <person name="Jenkins J.W."/>
            <person name="Jueterbock A."/>
            <person name="Mraz A."/>
            <person name="Stam W.T."/>
            <person name="Tice H."/>
            <person name="Bornberg-Bauer E."/>
            <person name="Green P.J."/>
            <person name="Pearson G.A."/>
            <person name="Procaccini G."/>
            <person name="Duarte C.M."/>
            <person name="Schmutz J."/>
            <person name="Reusch T.B.H."/>
            <person name="Van de Peer Y."/>
        </authorList>
    </citation>
    <scope>NUCLEOTIDE SEQUENCE [LARGE SCALE GENOMIC DNA]</scope>
    <source>
        <strain evidence="2">cv. Finnish</strain>
    </source>
</reference>
<sequence>MIRRLMHSVVSMRSSTSRIGGLMEALQAEIKDVTNPRHSSLYKISVGDKVGDFTLEYQWNQFEPNVDRDVFLRRKWTRSSSLETTKVEEEVAISAVLGPFVRLEDSCDFSPGNVYMKVGVKKTGADSVMLFDCEVMDNDGEPSSFVVRRVSLMPSPIISPHNSFPAGTRRQLQRKNEGSLQLRFKDYLIARGIDTRLTDFLLHHLRQKEEEQYAAWLSKYMQTLKVMS</sequence>
<accession>A0A0K9NLT2</accession>
<dbReference type="Gene3D" id="3.10.280.10">
    <property type="entry name" value="Mitochondrial glycoprotein"/>
    <property type="match status" value="1"/>
</dbReference>
<dbReference type="Proteomes" id="UP000036987">
    <property type="component" value="Unassembled WGS sequence"/>
</dbReference>
<dbReference type="PANTHER" id="PTHR10826:SF1">
    <property type="entry name" value="COMPLEMENT COMPONENT 1 Q SUBCOMPONENT-BINDING PROTEIN, MITOCHONDRIAL"/>
    <property type="match status" value="1"/>
</dbReference>
<name>A0A0K9NLT2_ZOSMR</name>
<dbReference type="EMBL" id="LFYR01002109">
    <property type="protein sequence ID" value="KMZ57052.1"/>
    <property type="molecule type" value="Genomic_DNA"/>
</dbReference>
<comment type="caution">
    <text evidence="1">The sequence shown here is derived from an EMBL/GenBank/DDBJ whole genome shotgun (WGS) entry which is preliminary data.</text>
</comment>
<proteinExistence type="predicted"/>
<evidence type="ECO:0008006" key="3">
    <source>
        <dbReference type="Google" id="ProtNLM"/>
    </source>
</evidence>
<keyword evidence="2" id="KW-1185">Reference proteome</keyword>
<dbReference type="PANTHER" id="PTHR10826">
    <property type="entry name" value="COMPLEMENT COMPONENT 1"/>
    <property type="match status" value="1"/>
</dbReference>
<gene>
    <name evidence="1" type="ORF">ZOSMA_89G00020</name>
</gene>
<dbReference type="Pfam" id="PF02330">
    <property type="entry name" value="MAM33"/>
    <property type="match status" value="1"/>
</dbReference>
<dbReference type="OrthoDB" id="278212at2759"/>
<protein>
    <recommendedName>
        <fullName evidence="3">Mitochondrial glycoprotein family protein</fullName>
    </recommendedName>
</protein>